<dbReference type="PANTHER" id="PTHR13608:SF3">
    <property type="entry name" value="ARMADILLO-LIKE HELICAL DOMAIN-CONTAINING PROTEIN 3"/>
    <property type="match status" value="1"/>
</dbReference>
<accession>A0A1X6NFR1</accession>
<dbReference type="AlphaFoldDB" id="A0A1X6NFR1"/>
<dbReference type="GO" id="GO:0005829">
    <property type="term" value="C:cytosol"/>
    <property type="evidence" value="ECO:0007669"/>
    <property type="project" value="TreeGrafter"/>
</dbReference>
<evidence type="ECO:0000259" key="5">
    <source>
        <dbReference type="SMART" id="SM01158"/>
    </source>
</evidence>
<dbReference type="GeneID" id="36325112"/>
<name>A0A1X6NFR1_9APHY</name>
<evidence type="ECO:0000256" key="2">
    <source>
        <dbReference type="ARBA" id="ARBA00022692"/>
    </source>
</evidence>
<dbReference type="Pfam" id="PF08427">
    <property type="entry name" value="ARMH3_C"/>
    <property type="match status" value="1"/>
</dbReference>
<keyword evidence="2" id="KW-0812">Transmembrane</keyword>
<dbReference type="RefSeq" id="XP_024344050.1">
    <property type="nucleotide sequence ID" value="XM_024480162.1"/>
</dbReference>
<dbReference type="Proteomes" id="UP000194127">
    <property type="component" value="Unassembled WGS sequence"/>
</dbReference>
<gene>
    <name evidence="6" type="ORF">POSPLADRAFT_1051407</name>
</gene>
<dbReference type="PANTHER" id="PTHR13608">
    <property type="entry name" value="ARMADILLO-LIKE HELICAL DOMAIN-CONTAINING PROTEIN 3"/>
    <property type="match status" value="1"/>
</dbReference>
<keyword evidence="3" id="KW-1133">Transmembrane helix</keyword>
<dbReference type="InterPro" id="IPR039868">
    <property type="entry name" value="ARMD3-like"/>
</dbReference>
<feature type="domain" description="Armadillo-like helical" evidence="5">
    <location>
        <begin position="406"/>
        <end position="620"/>
    </location>
</feature>
<dbReference type="OrthoDB" id="2012278at2759"/>
<evidence type="ECO:0000256" key="4">
    <source>
        <dbReference type="ARBA" id="ARBA00023136"/>
    </source>
</evidence>
<proteinExistence type="predicted"/>
<evidence type="ECO:0000256" key="3">
    <source>
        <dbReference type="ARBA" id="ARBA00022989"/>
    </source>
</evidence>
<keyword evidence="4" id="KW-0472">Membrane</keyword>
<evidence type="ECO:0000313" key="6">
    <source>
        <dbReference type="EMBL" id="OSX67256.1"/>
    </source>
</evidence>
<keyword evidence="7" id="KW-1185">Reference proteome</keyword>
<protein>
    <recommendedName>
        <fullName evidence="5">Armadillo-like helical domain-containing protein</fullName>
    </recommendedName>
</protein>
<evidence type="ECO:0000256" key="1">
    <source>
        <dbReference type="ARBA" id="ARBA00004370"/>
    </source>
</evidence>
<dbReference type="SMART" id="SM01158">
    <property type="entry name" value="DUF1741"/>
    <property type="match status" value="1"/>
</dbReference>
<dbReference type="STRING" id="670580.A0A1X6NFR1"/>
<dbReference type="EMBL" id="KZ110591">
    <property type="protein sequence ID" value="OSX67256.1"/>
    <property type="molecule type" value="Genomic_DNA"/>
</dbReference>
<evidence type="ECO:0000313" key="7">
    <source>
        <dbReference type="Proteomes" id="UP000194127"/>
    </source>
</evidence>
<organism evidence="6 7">
    <name type="scientific">Postia placenta MAD-698-R-SB12</name>
    <dbReference type="NCBI Taxonomy" id="670580"/>
    <lineage>
        <taxon>Eukaryota</taxon>
        <taxon>Fungi</taxon>
        <taxon>Dikarya</taxon>
        <taxon>Basidiomycota</taxon>
        <taxon>Agaricomycotina</taxon>
        <taxon>Agaricomycetes</taxon>
        <taxon>Polyporales</taxon>
        <taxon>Adustoporiaceae</taxon>
        <taxon>Rhodonia</taxon>
    </lineage>
</organism>
<dbReference type="GO" id="GO:0016020">
    <property type="term" value="C:membrane"/>
    <property type="evidence" value="ECO:0007669"/>
    <property type="project" value="UniProtKB-SubCell"/>
</dbReference>
<reference evidence="6 7" key="1">
    <citation type="submission" date="2017-04" db="EMBL/GenBank/DDBJ databases">
        <title>Genome Sequence of the Model Brown-Rot Fungus Postia placenta SB12.</title>
        <authorList>
            <consortium name="DOE Joint Genome Institute"/>
            <person name="Gaskell J."/>
            <person name="Kersten P."/>
            <person name="Larrondo L.F."/>
            <person name="Canessa P."/>
            <person name="Martinez D."/>
            <person name="Hibbett D."/>
            <person name="Schmoll M."/>
            <person name="Kubicek C.P."/>
            <person name="Martinez A.T."/>
            <person name="Yadav J."/>
            <person name="Master E."/>
            <person name="Magnuson J.K."/>
            <person name="James T."/>
            <person name="Yaver D."/>
            <person name="Berka R."/>
            <person name="Labutti K."/>
            <person name="Lipzen A."/>
            <person name="Aerts A."/>
            <person name="Barry K."/>
            <person name="Henrissat B."/>
            <person name="Blanchette R."/>
            <person name="Grigoriev I."/>
            <person name="Cullen D."/>
        </authorList>
    </citation>
    <scope>NUCLEOTIDE SEQUENCE [LARGE SCALE GENOMIC DNA]</scope>
    <source>
        <strain evidence="6 7">MAD-698-R-SB12</strain>
    </source>
</reference>
<comment type="subcellular location">
    <subcellularLocation>
        <location evidence="1">Membrane</location>
    </subcellularLocation>
</comment>
<dbReference type="InterPro" id="IPR013636">
    <property type="entry name" value="ARMH3_C"/>
</dbReference>
<sequence>MSLLSSRRDSLSSKFVATYNRLFHGLAPEQIAPNQDAARFWSTLLELEVESEFLSARLSETKKEECLGPLKSILNGIILACLHYATTASMDDVKKAHAVETLSIASRCLLRKNLTGWEVMEIFAGGVHESDKVFNDLTAMISDILSDAAAPASLRHQVLQLAVILVAGISQLSPGAYFLRRDLFPCIVTIITSLETEQFTFEAALLLALLANFHKSDAAKLNPYLRRIRETQDDALMHKVCWASNFAADAVAKSYQSIFDDSPPTLGTTFGSLLFSLRPDRALAATPVDPPRELFKNQPIEACVILLPIFEFLSINTTFQTIFVEPMGAAADKSSRLAPLPYTSLTLSSYLLTHASSTHAPRAIAYANLALNLLLVMVESDIIMDAFCHTTDASIRLCRQRLPLLPLSPPRAPICALLDCSVLWLRHNLHKRLEVYAYIKCVRICYRVLWYLQRERLRLEYHWQELWKALIGLLDFLANKVDVLITTGGIEQLIQETVLVLDLALCHSSAILPSAQAIHELIYEVVRSAAVFQKQQVLLEKLALPKSAFREGENTATDALANIHVVTIHYEVKIRNAGATTASRALRVLSKEVEHDGLNYGKDLHIEKPPKQADDVIAFIRYAYMDGMSLMP</sequence>